<feature type="compositionally biased region" description="Pro residues" evidence="2">
    <location>
        <begin position="172"/>
        <end position="181"/>
    </location>
</feature>
<dbReference type="PANTHER" id="PTHR45725">
    <property type="entry name" value="FORMIN HOMOLOGY 2 FAMILY MEMBER"/>
    <property type="match status" value="1"/>
</dbReference>
<dbReference type="PROSITE" id="PS51444">
    <property type="entry name" value="FH2"/>
    <property type="match status" value="1"/>
</dbReference>
<dbReference type="InterPro" id="IPR042201">
    <property type="entry name" value="FH2_Formin_sf"/>
</dbReference>
<keyword evidence="7" id="KW-1185">Reference proteome</keyword>
<proteinExistence type="predicted"/>
<feature type="region of interest" description="Disordered" evidence="2">
    <location>
        <begin position="654"/>
        <end position="673"/>
    </location>
</feature>
<keyword evidence="3" id="KW-1133">Transmembrane helix</keyword>
<dbReference type="InterPro" id="IPR051425">
    <property type="entry name" value="Formin_Homology"/>
</dbReference>
<keyword evidence="3" id="KW-0472">Membrane</keyword>
<dbReference type="InterPro" id="IPR014767">
    <property type="entry name" value="DAD_dom"/>
</dbReference>
<dbReference type="SMART" id="SM00498">
    <property type="entry name" value="FH2"/>
    <property type="match status" value="1"/>
</dbReference>
<dbReference type="FunFam" id="1.20.58.2220:FF:000009">
    <property type="entry name" value="Disheveled-associated activator of morphogenesis"/>
    <property type="match status" value="1"/>
</dbReference>
<comment type="caution">
    <text evidence="6">The sequence shown here is derived from an EMBL/GenBank/DDBJ whole genome shotgun (WGS) entry which is preliminary data.</text>
</comment>
<dbReference type="Pfam" id="PF02181">
    <property type="entry name" value="FH2"/>
    <property type="match status" value="1"/>
</dbReference>
<evidence type="ECO:0000256" key="2">
    <source>
        <dbReference type="SAM" id="MobiDB-lite"/>
    </source>
</evidence>
<dbReference type="OMA" id="TIWENID"/>
<gene>
    <name evidence="6" type="ORF">HPB48_015874</name>
</gene>
<dbReference type="SUPFAM" id="SSF101447">
    <property type="entry name" value="Formin homology 2 domain (FH2 domain)"/>
    <property type="match status" value="1"/>
</dbReference>
<evidence type="ECO:0000313" key="7">
    <source>
        <dbReference type="Proteomes" id="UP000821853"/>
    </source>
</evidence>
<evidence type="ECO:0000259" key="5">
    <source>
        <dbReference type="PROSITE" id="PS51444"/>
    </source>
</evidence>
<sequence>MYKKDDALNMKLDFFVNYTLIAFIYNRAFVAQYQFLMRLRYCRISLCRLATEEELRIAKENADRFEKENIELATQIVKKEQELEQSLQEKEDLQTALTKTKDKLERETVGHLEDKQKIEELEYRIREMTQKLDSERRDRNYVASPSRNGAPDDSRLLSSRGGTLPATSSFSAPPPPPPPMPSLGGTQLLIKNIPQPTNPLKSFNWSKLPEASIFSPVDGTVWTELDDTKLYKDIDLADIDRTFSAYQKQQGCGTNGSLEDIPALTSRSSMAAGPRTATILLSKLRLTNDDICRAILSMDSKDQLPKDMVEQLLKFLPSPEEKVLLEEHSTEMESMAKADRFLYEISRIIHYEQRLRTLYYKKKFQERVSDCKPKIVAVLEASKEVQRSKRLKKLLEVVLAFGNYMNRGQRGNAVGFKLSSLNHLPDTKSSTNRNFTLLHYLIETLEKKFKDTLKLEEDIPHVKKAAKVNLGELTKEIQDLKTGLSEVQKELDFLRGQPSQPGDKFVLVMKEFITGATYKFSELEDTFLDMKSRYEKTARRFGEDPMQMPPDEFFSIFDSFLASFNEARNDNENFLAIGMNTPPKRLSRKIDKRERKDGTLRGLATLRTNGSTLNGSLNGLKPGGQLNGTTDDKGEFDDLISALRTGDVFGDEFSKTRRNRRRGSSPASNNVSTVLAENGHHLIVNGSALHDGSRDRIVSRKLKS</sequence>
<feature type="transmembrane region" description="Helical" evidence="3">
    <location>
        <begin position="12"/>
        <end position="35"/>
    </location>
</feature>
<dbReference type="PROSITE" id="PS51231">
    <property type="entry name" value="DAD"/>
    <property type="match status" value="1"/>
</dbReference>
<keyword evidence="3" id="KW-0812">Transmembrane</keyword>
<feature type="domain" description="FH2" evidence="5">
    <location>
        <begin position="190"/>
        <end position="590"/>
    </location>
</feature>
<feature type="domain" description="DAD" evidence="4">
    <location>
        <begin position="631"/>
        <end position="661"/>
    </location>
</feature>
<dbReference type="AlphaFoldDB" id="A0A9J6H0Y4"/>
<dbReference type="Gene3D" id="1.20.58.2220">
    <property type="entry name" value="Formin, FH2 domain"/>
    <property type="match status" value="1"/>
</dbReference>
<reference evidence="6 7" key="1">
    <citation type="journal article" date="2020" name="Cell">
        <title>Large-Scale Comparative Analyses of Tick Genomes Elucidate Their Genetic Diversity and Vector Capacities.</title>
        <authorList>
            <consortium name="Tick Genome and Microbiome Consortium (TIGMIC)"/>
            <person name="Jia N."/>
            <person name="Wang J."/>
            <person name="Shi W."/>
            <person name="Du L."/>
            <person name="Sun Y."/>
            <person name="Zhan W."/>
            <person name="Jiang J.F."/>
            <person name="Wang Q."/>
            <person name="Zhang B."/>
            <person name="Ji P."/>
            <person name="Bell-Sakyi L."/>
            <person name="Cui X.M."/>
            <person name="Yuan T.T."/>
            <person name="Jiang B.G."/>
            <person name="Yang W.F."/>
            <person name="Lam T.T."/>
            <person name="Chang Q.C."/>
            <person name="Ding S.J."/>
            <person name="Wang X.J."/>
            <person name="Zhu J.G."/>
            <person name="Ruan X.D."/>
            <person name="Zhao L."/>
            <person name="Wei J.T."/>
            <person name="Ye R.Z."/>
            <person name="Que T.C."/>
            <person name="Du C.H."/>
            <person name="Zhou Y.H."/>
            <person name="Cheng J.X."/>
            <person name="Dai P.F."/>
            <person name="Guo W.B."/>
            <person name="Han X.H."/>
            <person name="Huang E.J."/>
            <person name="Li L.F."/>
            <person name="Wei W."/>
            <person name="Gao Y.C."/>
            <person name="Liu J.Z."/>
            <person name="Shao H.Z."/>
            <person name="Wang X."/>
            <person name="Wang C.C."/>
            <person name="Yang T.C."/>
            <person name="Huo Q.B."/>
            <person name="Li W."/>
            <person name="Chen H.Y."/>
            <person name="Chen S.E."/>
            <person name="Zhou L.G."/>
            <person name="Ni X.B."/>
            <person name="Tian J.H."/>
            <person name="Sheng Y."/>
            <person name="Liu T."/>
            <person name="Pan Y.S."/>
            <person name="Xia L.Y."/>
            <person name="Li J."/>
            <person name="Zhao F."/>
            <person name="Cao W.C."/>
        </authorList>
    </citation>
    <scope>NUCLEOTIDE SEQUENCE [LARGE SCALE GENOMIC DNA]</scope>
    <source>
        <strain evidence="6">HaeL-2018</strain>
    </source>
</reference>
<protein>
    <submittedName>
        <fullName evidence="6">Uncharacterized protein</fullName>
    </submittedName>
</protein>
<organism evidence="6 7">
    <name type="scientific">Haemaphysalis longicornis</name>
    <name type="common">Bush tick</name>
    <dbReference type="NCBI Taxonomy" id="44386"/>
    <lineage>
        <taxon>Eukaryota</taxon>
        <taxon>Metazoa</taxon>
        <taxon>Ecdysozoa</taxon>
        <taxon>Arthropoda</taxon>
        <taxon>Chelicerata</taxon>
        <taxon>Arachnida</taxon>
        <taxon>Acari</taxon>
        <taxon>Parasitiformes</taxon>
        <taxon>Ixodida</taxon>
        <taxon>Ixodoidea</taxon>
        <taxon>Ixodidae</taxon>
        <taxon>Haemaphysalinae</taxon>
        <taxon>Haemaphysalis</taxon>
    </lineage>
</organism>
<dbReference type="GO" id="GO:0030838">
    <property type="term" value="P:positive regulation of actin filament polymerization"/>
    <property type="evidence" value="ECO:0007669"/>
    <property type="project" value="TreeGrafter"/>
</dbReference>
<dbReference type="VEuPathDB" id="VectorBase:HLOH_040410"/>
<keyword evidence="1" id="KW-0175">Coiled coil</keyword>
<accession>A0A9J6H0Y4</accession>
<evidence type="ECO:0000259" key="4">
    <source>
        <dbReference type="PROSITE" id="PS51231"/>
    </source>
</evidence>
<evidence type="ECO:0000313" key="6">
    <source>
        <dbReference type="EMBL" id="KAH9380656.1"/>
    </source>
</evidence>
<dbReference type="PANTHER" id="PTHR45725:SF1">
    <property type="entry name" value="DISHEVELLED ASSOCIATED ACTIVATOR OF MORPHOGENESIS, ISOFORM D"/>
    <property type="match status" value="1"/>
</dbReference>
<feature type="coiled-coil region" evidence="1">
    <location>
        <begin position="470"/>
        <end position="497"/>
    </location>
</feature>
<dbReference type="EMBL" id="JABSTR010000010">
    <property type="protein sequence ID" value="KAH9380656.1"/>
    <property type="molecule type" value="Genomic_DNA"/>
</dbReference>
<dbReference type="Proteomes" id="UP000821853">
    <property type="component" value="Chromosome 8"/>
</dbReference>
<feature type="region of interest" description="Disordered" evidence="2">
    <location>
        <begin position="134"/>
        <end position="185"/>
    </location>
</feature>
<dbReference type="OrthoDB" id="6433451at2759"/>
<evidence type="ECO:0000256" key="1">
    <source>
        <dbReference type="SAM" id="Coils"/>
    </source>
</evidence>
<dbReference type="InterPro" id="IPR015425">
    <property type="entry name" value="FH2_Formin"/>
</dbReference>
<name>A0A9J6H0Y4_HAELO</name>
<evidence type="ECO:0000256" key="3">
    <source>
        <dbReference type="SAM" id="Phobius"/>
    </source>
</evidence>